<evidence type="ECO:0000256" key="4">
    <source>
        <dbReference type="PROSITE-ProRule" id="PRU00146"/>
    </source>
</evidence>
<dbReference type="InterPro" id="IPR019787">
    <property type="entry name" value="Znf_PHD-finger"/>
</dbReference>
<dbReference type="AlphaFoldDB" id="A0A2C5ZHM5"/>
<gene>
    <name evidence="7" type="ORF">CDD82_1695</name>
</gene>
<evidence type="ECO:0000313" key="8">
    <source>
        <dbReference type="Proteomes" id="UP000224854"/>
    </source>
</evidence>
<proteinExistence type="predicted"/>
<keyword evidence="2 4" id="KW-0863">Zinc-finger</keyword>
<dbReference type="GO" id="GO:0008270">
    <property type="term" value="F:zinc ion binding"/>
    <property type="evidence" value="ECO:0007669"/>
    <property type="project" value="UniProtKB-KW"/>
</dbReference>
<protein>
    <recommendedName>
        <fullName evidence="6">PHD-type domain-containing protein</fullName>
    </recommendedName>
</protein>
<dbReference type="InterPro" id="IPR013083">
    <property type="entry name" value="Znf_RING/FYVE/PHD"/>
</dbReference>
<dbReference type="EMBL" id="NJEU01000153">
    <property type="protein sequence ID" value="PHH80527.1"/>
    <property type="molecule type" value="Genomic_DNA"/>
</dbReference>
<keyword evidence="3" id="KW-0862">Zinc</keyword>
<dbReference type="InterPro" id="IPR001965">
    <property type="entry name" value="Znf_PHD"/>
</dbReference>
<feature type="compositionally biased region" description="Low complexity" evidence="5">
    <location>
        <begin position="273"/>
        <end position="285"/>
    </location>
</feature>
<evidence type="ECO:0000256" key="5">
    <source>
        <dbReference type="SAM" id="MobiDB-lite"/>
    </source>
</evidence>
<comment type="caution">
    <text evidence="7">The sequence shown here is derived from an EMBL/GenBank/DDBJ whole genome shotgun (WGS) entry which is preliminary data.</text>
</comment>
<dbReference type="Proteomes" id="UP000224854">
    <property type="component" value="Unassembled WGS sequence"/>
</dbReference>
<dbReference type="SUPFAM" id="SSF57903">
    <property type="entry name" value="FYVE/PHD zinc finger"/>
    <property type="match status" value="1"/>
</dbReference>
<feature type="domain" description="PHD-type" evidence="6">
    <location>
        <begin position="115"/>
        <end position="169"/>
    </location>
</feature>
<dbReference type="CDD" id="cd15489">
    <property type="entry name" value="PHD_SF"/>
    <property type="match status" value="1"/>
</dbReference>
<evidence type="ECO:0000256" key="2">
    <source>
        <dbReference type="ARBA" id="ARBA00022771"/>
    </source>
</evidence>
<reference evidence="7 8" key="1">
    <citation type="submission" date="2017-06" db="EMBL/GenBank/DDBJ databases">
        <title>Ant-infecting Ophiocordyceps genomes reveal a high diversity of potential behavioral manipulation genes and a possible major role for enterotoxins.</title>
        <authorList>
            <person name="De Bekker C."/>
            <person name="Evans H.C."/>
            <person name="Brachmann A."/>
            <person name="Hughes D.P."/>
        </authorList>
    </citation>
    <scope>NUCLEOTIDE SEQUENCE [LARGE SCALE GENOMIC DNA]</scope>
    <source>
        <strain evidence="7 8">1348a</strain>
    </source>
</reference>
<dbReference type="SMART" id="SM00249">
    <property type="entry name" value="PHD"/>
    <property type="match status" value="1"/>
</dbReference>
<evidence type="ECO:0000256" key="1">
    <source>
        <dbReference type="ARBA" id="ARBA00022723"/>
    </source>
</evidence>
<feature type="region of interest" description="Disordered" evidence="5">
    <location>
        <begin position="54"/>
        <end position="111"/>
    </location>
</feature>
<dbReference type="Gene3D" id="3.30.40.10">
    <property type="entry name" value="Zinc/RING finger domain, C3HC4 (zinc finger)"/>
    <property type="match status" value="1"/>
</dbReference>
<dbReference type="OrthoDB" id="5863171at2759"/>
<feature type="region of interest" description="Disordered" evidence="5">
    <location>
        <begin position="273"/>
        <end position="292"/>
    </location>
</feature>
<evidence type="ECO:0000259" key="6">
    <source>
        <dbReference type="PROSITE" id="PS50016"/>
    </source>
</evidence>
<name>A0A2C5ZHM5_9HYPO</name>
<evidence type="ECO:0000256" key="3">
    <source>
        <dbReference type="ARBA" id="ARBA00022833"/>
    </source>
</evidence>
<feature type="region of interest" description="Disordered" evidence="5">
    <location>
        <begin position="1"/>
        <end position="20"/>
    </location>
</feature>
<organism evidence="7 8">
    <name type="scientific">Ophiocordyceps australis</name>
    <dbReference type="NCBI Taxonomy" id="1399860"/>
    <lineage>
        <taxon>Eukaryota</taxon>
        <taxon>Fungi</taxon>
        <taxon>Dikarya</taxon>
        <taxon>Ascomycota</taxon>
        <taxon>Pezizomycotina</taxon>
        <taxon>Sordariomycetes</taxon>
        <taxon>Hypocreomycetidae</taxon>
        <taxon>Hypocreales</taxon>
        <taxon>Ophiocordycipitaceae</taxon>
        <taxon>Ophiocordyceps</taxon>
    </lineage>
</organism>
<sequence>MSDAARPRPAQGARVEKAGYKTQFATLGPYIYERYSRHRGQLHDAPKQDLSSYLTLPLQTPPTPQSRRDAGDIPPTRQDAGPKRKRGANVDDKSRACGPVTSPTRQGDEAQLGGMRTCSNCAQAMELPSPDMVTCRDCCKSWHQQCLAPRDLASAADGQEFSCLYCRSDSQDYTDDEHRGHMVRKLRKQRLATLPDGVYPAKPKLVGFYARKASDSERTEYFSTKRRTDLINILSFCDQLEPHLLVDMLVSASKRHPDLPIFDCPDWRSKLPSAAPSSIVASPRPLGRPRHGHRLNVAKVPRKPKGRRRVQNRTVMVKASDGEAGQDGQPKVVEVVEVGEEEVQDSLPPTWPKAGEGLYSGLLSPDNDPGAFMVDQDDEEAFSHFMVEEVGKQMVITACG</sequence>
<keyword evidence="8" id="KW-1185">Reference proteome</keyword>
<accession>A0A2C5ZHM5</accession>
<keyword evidence="1" id="KW-0479">Metal-binding</keyword>
<dbReference type="InterPro" id="IPR011011">
    <property type="entry name" value="Znf_FYVE_PHD"/>
</dbReference>
<dbReference type="PROSITE" id="PS50016">
    <property type="entry name" value="ZF_PHD_2"/>
    <property type="match status" value="1"/>
</dbReference>
<evidence type="ECO:0000313" key="7">
    <source>
        <dbReference type="EMBL" id="PHH80527.1"/>
    </source>
</evidence>